<feature type="coiled-coil region" evidence="1">
    <location>
        <begin position="165"/>
        <end position="199"/>
    </location>
</feature>
<feature type="compositionally biased region" description="Basic and acidic residues" evidence="2">
    <location>
        <begin position="232"/>
        <end position="241"/>
    </location>
</feature>
<feature type="non-terminal residue" evidence="3">
    <location>
        <position position="579"/>
    </location>
</feature>
<protein>
    <submittedName>
        <fullName evidence="3">Uncharacterized protein</fullName>
    </submittedName>
</protein>
<evidence type="ECO:0000256" key="2">
    <source>
        <dbReference type="SAM" id="MobiDB-lite"/>
    </source>
</evidence>
<name>A0A1B6M5Y6_9HEMI</name>
<feature type="region of interest" description="Disordered" evidence="2">
    <location>
        <begin position="232"/>
        <end position="258"/>
    </location>
</feature>
<accession>A0A1B6M5Y6</accession>
<gene>
    <name evidence="3" type="ORF">g.6532</name>
</gene>
<evidence type="ECO:0000313" key="3">
    <source>
        <dbReference type="EMBL" id="JAT31321.1"/>
    </source>
</evidence>
<evidence type="ECO:0000256" key="1">
    <source>
        <dbReference type="SAM" id="Coils"/>
    </source>
</evidence>
<reference evidence="3" key="1">
    <citation type="submission" date="2015-11" db="EMBL/GenBank/DDBJ databases">
        <title>De novo transcriptome assembly of four potential Pierce s Disease insect vectors from Arizona vineyards.</title>
        <authorList>
            <person name="Tassone E.E."/>
        </authorList>
    </citation>
    <scope>NUCLEOTIDE SEQUENCE</scope>
</reference>
<sequence>MESKSEGNQVLWDIEQSIQNALALFNSKDLNEDVKPLQTIDDPIVSLHYPNTKEPHEIAKTLKFENEGRKHEPSKKIENESSISQILYNNSFGNMNSVEKCLPFLDNPMKSTVEEMQRVLNAKGDGFPPINDPSPEDILNLYSKDLGISLSTTVSPRGDVSHLDQRALDNEIQRAKQNRKDIKKNYKKLKQQKIKSQEKKVELKKGKLSKPDLPCIQENKLQELRNIYGCSDRVKKSHSDSGSKSGVSKRTPSKKMSVINECSSKTSSIALSKKSKRKIKKISNKTDYDLQDEDFTALEKSSRLSVRRKNKLKNNTGKLLRKPNLKIKAMNQNIDNNDTKLSKGHQSIPKDRKYATNKIINSNYPLKEKNYKHQKHINYKNPNQVKKNVNFNQGSDLNHFESDILARSSHKMLLNTIGHTKQNYILKNKIKHSNYCDSQIKKQNTFYDKQPQVIEGDKLINTLQKKISKETKVHRLMLPVEKSTHNSNNYIVENSDLPNTEVGFESIRDDFISQTAQHYALPTQSSRSKEVERFLSGHYQYLPFVIGQSTNKSHNLWVNIQEALSLIKQKIPQTTDVYN</sequence>
<organism evidence="3">
    <name type="scientific">Graphocephala atropunctata</name>
    <dbReference type="NCBI Taxonomy" id="36148"/>
    <lineage>
        <taxon>Eukaryota</taxon>
        <taxon>Metazoa</taxon>
        <taxon>Ecdysozoa</taxon>
        <taxon>Arthropoda</taxon>
        <taxon>Hexapoda</taxon>
        <taxon>Insecta</taxon>
        <taxon>Pterygota</taxon>
        <taxon>Neoptera</taxon>
        <taxon>Paraneoptera</taxon>
        <taxon>Hemiptera</taxon>
        <taxon>Auchenorrhyncha</taxon>
        <taxon>Membracoidea</taxon>
        <taxon>Cicadellidae</taxon>
        <taxon>Cicadellinae</taxon>
        <taxon>Cicadellini</taxon>
        <taxon>Graphocephala</taxon>
    </lineage>
</organism>
<dbReference type="EMBL" id="GEBQ01008656">
    <property type="protein sequence ID" value="JAT31321.1"/>
    <property type="molecule type" value="Transcribed_RNA"/>
</dbReference>
<proteinExistence type="predicted"/>
<keyword evidence="1" id="KW-0175">Coiled coil</keyword>
<dbReference type="AlphaFoldDB" id="A0A1B6M5Y6"/>